<dbReference type="SMART" id="SM00100">
    <property type="entry name" value="cNMP"/>
    <property type="match status" value="1"/>
</dbReference>
<accession>A0A0S7WXH8</accession>
<keyword evidence="5 7" id="KW-1133">Transmembrane helix</keyword>
<evidence type="ECO:0000256" key="6">
    <source>
        <dbReference type="ARBA" id="ARBA00023136"/>
    </source>
</evidence>
<dbReference type="InterPro" id="IPR006685">
    <property type="entry name" value="MscS_channel_2nd"/>
</dbReference>
<dbReference type="PANTHER" id="PTHR30221:SF1">
    <property type="entry name" value="SMALL-CONDUCTANCE MECHANOSENSITIVE CHANNEL"/>
    <property type="match status" value="1"/>
</dbReference>
<feature type="domain" description="Cyclic nucleotide-binding" evidence="8">
    <location>
        <begin position="351"/>
        <end position="471"/>
    </location>
</feature>
<dbReference type="Gene3D" id="2.30.30.60">
    <property type="match status" value="1"/>
</dbReference>
<evidence type="ECO:0000256" key="3">
    <source>
        <dbReference type="ARBA" id="ARBA00022475"/>
    </source>
</evidence>
<dbReference type="InterPro" id="IPR045275">
    <property type="entry name" value="MscS_archaea/bacteria_type"/>
</dbReference>
<dbReference type="InterPro" id="IPR014710">
    <property type="entry name" value="RmlC-like_jellyroll"/>
</dbReference>
<comment type="caution">
    <text evidence="9">The sequence shown here is derived from an EMBL/GenBank/DDBJ whole genome shotgun (WGS) entry which is preliminary data.</text>
</comment>
<dbReference type="PANTHER" id="PTHR30221">
    <property type="entry name" value="SMALL-CONDUCTANCE MECHANOSENSITIVE CHANNEL"/>
    <property type="match status" value="1"/>
</dbReference>
<evidence type="ECO:0000256" key="2">
    <source>
        <dbReference type="ARBA" id="ARBA00008017"/>
    </source>
</evidence>
<dbReference type="Pfam" id="PF00027">
    <property type="entry name" value="cNMP_binding"/>
    <property type="match status" value="1"/>
</dbReference>
<dbReference type="InterPro" id="IPR010920">
    <property type="entry name" value="LSM_dom_sf"/>
</dbReference>
<feature type="transmembrane region" description="Helical" evidence="7">
    <location>
        <begin position="134"/>
        <end position="155"/>
    </location>
</feature>
<evidence type="ECO:0000313" key="9">
    <source>
        <dbReference type="EMBL" id="KPJ54300.1"/>
    </source>
</evidence>
<keyword evidence="3" id="KW-1003">Cell membrane</keyword>
<dbReference type="AlphaFoldDB" id="A0A0S7WXH8"/>
<feature type="transmembrane region" description="Helical" evidence="7">
    <location>
        <begin position="109"/>
        <end position="128"/>
    </location>
</feature>
<evidence type="ECO:0000256" key="7">
    <source>
        <dbReference type="SAM" id="Phobius"/>
    </source>
</evidence>
<keyword evidence="6 7" id="KW-0472">Membrane</keyword>
<feature type="transmembrane region" description="Helical" evidence="7">
    <location>
        <begin position="6"/>
        <end position="30"/>
    </location>
</feature>
<comment type="subcellular location">
    <subcellularLocation>
        <location evidence="1">Cell membrane</location>
        <topology evidence="1">Multi-pass membrane protein</topology>
    </subcellularLocation>
</comment>
<dbReference type="InterPro" id="IPR011066">
    <property type="entry name" value="MscS_channel_C_sf"/>
</dbReference>
<dbReference type="GO" id="GO:0005886">
    <property type="term" value="C:plasma membrane"/>
    <property type="evidence" value="ECO:0007669"/>
    <property type="project" value="UniProtKB-SubCell"/>
</dbReference>
<dbReference type="PROSITE" id="PS00888">
    <property type="entry name" value="CNMP_BINDING_1"/>
    <property type="match status" value="1"/>
</dbReference>
<dbReference type="Gene3D" id="2.60.120.10">
    <property type="entry name" value="Jelly Rolls"/>
    <property type="match status" value="1"/>
</dbReference>
<evidence type="ECO:0000256" key="5">
    <source>
        <dbReference type="ARBA" id="ARBA00022989"/>
    </source>
</evidence>
<proteinExistence type="inferred from homology"/>
<dbReference type="EMBL" id="LIZS01000004">
    <property type="protein sequence ID" value="KPJ54300.1"/>
    <property type="molecule type" value="Genomic_DNA"/>
</dbReference>
<dbReference type="SUPFAM" id="SSF82689">
    <property type="entry name" value="Mechanosensitive channel protein MscS (YggB), C-terminal domain"/>
    <property type="match status" value="1"/>
</dbReference>
<dbReference type="InterPro" id="IPR049278">
    <property type="entry name" value="MS_channel_C"/>
</dbReference>
<evidence type="ECO:0000256" key="1">
    <source>
        <dbReference type="ARBA" id="ARBA00004651"/>
    </source>
</evidence>
<dbReference type="PROSITE" id="PS50042">
    <property type="entry name" value="CNMP_BINDING_3"/>
    <property type="match status" value="1"/>
</dbReference>
<protein>
    <recommendedName>
        <fullName evidence="8">Cyclic nucleotide-binding domain-containing protein</fullName>
    </recommendedName>
</protein>
<dbReference type="Proteomes" id="UP000052008">
    <property type="component" value="Unassembled WGS sequence"/>
</dbReference>
<sequence>MPETPSSLAIGLIVSVAVGVGTFLLLHLIWRFVSRLETFRKIAWPLHLLFLLAAVWIALQFAPFSLSPLSLQILTALGLLFVLYTLLRLIEVFFFDLVVLPRREVKIPVLFRTIIRWILVLIVIFALLKSLYPQFSLAPLFATSAVAAIVIGIALQDILGNLFSGIALNFERPFDIGHWITVGTDTGQVVDMSWRATRIRTLGNDYVIMPNGSLAKEKIINYSVPTRAHAREIEVGVSYGVPPGEVKRRMIEASLEVPRVLRRPAPIVRLQGFDDFSVRYVVKFWTADFAAHLDIEDEVRTKIWYRFKRTGIEIPFPIRTVYLHQVTEEEAERERRAEVDRHRELLKRVEIFAPLSEDELARISRQLRLGRFARGETLVTQGEPGDSFYIIVSGEVSVTVRDAEGHSAEVARLGDGSFFGEMSLLTGAPRNATVTALQDTNVLIVDKAQFATILERNPAIAEELCKILDEREKATRARLLEAKEVPIEEREATRRSILHGIRRFFGLKS</sequence>
<dbReference type="SUPFAM" id="SSF51206">
    <property type="entry name" value="cAMP-binding domain-like"/>
    <property type="match status" value="1"/>
</dbReference>
<dbReference type="GO" id="GO:0008381">
    <property type="term" value="F:mechanosensitive monoatomic ion channel activity"/>
    <property type="evidence" value="ECO:0007669"/>
    <property type="project" value="InterPro"/>
</dbReference>
<dbReference type="PRINTS" id="PR00103">
    <property type="entry name" value="CAMPKINASE"/>
</dbReference>
<evidence type="ECO:0000259" key="8">
    <source>
        <dbReference type="PROSITE" id="PS50042"/>
    </source>
</evidence>
<dbReference type="SUPFAM" id="SSF50182">
    <property type="entry name" value="Sm-like ribonucleoproteins"/>
    <property type="match status" value="1"/>
</dbReference>
<evidence type="ECO:0000256" key="4">
    <source>
        <dbReference type="ARBA" id="ARBA00022692"/>
    </source>
</evidence>
<dbReference type="STRING" id="1703770.AMJ39_00700"/>
<evidence type="ECO:0000313" key="10">
    <source>
        <dbReference type="Proteomes" id="UP000052008"/>
    </source>
</evidence>
<feature type="transmembrane region" description="Helical" evidence="7">
    <location>
        <begin position="42"/>
        <end position="61"/>
    </location>
</feature>
<dbReference type="Pfam" id="PF00924">
    <property type="entry name" value="MS_channel_2nd"/>
    <property type="match status" value="1"/>
</dbReference>
<name>A0A0S7WXH8_UNCT6</name>
<dbReference type="InterPro" id="IPR023408">
    <property type="entry name" value="MscS_beta-dom_sf"/>
</dbReference>
<feature type="transmembrane region" description="Helical" evidence="7">
    <location>
        <begin position="73"/>
        <end position="97"/>
    </location>
</feature>
<gene>
    <name evidence="9" type="ORF">AMJ39_00700</name>
</gene>
<dbReference type="Gene3D" id="1.10.287.1260">
    <property type="match status" value="1"/>
</dbReference>
<dbReference type="InterPro" id="IPR018488">
    <property type="entry name" value="cNMP-bd_CS"/>
</dbReference>
<dbReference type="InterPro" id="IPR000595">
    <property type="entry name" value="cNMP-bd_dom"/>
</dbReference>
<dbReference type="InterPro" id="IPR018490">
    <property type="entry name" value="cNMP-bd_dom_sf"/>
</dbReference>
<keyword evidence="4 7" id="KW-0812">Transmembrane</keyword>
<dbReference type="CDD" id="cd00038">
    <property type="entry name" value="CAP_ED"/>
    <property type="match status" value="1"/>
</dbReference>
<dbReference type="Pfam" id="PF21082">
    <property type="entry name" value="MS_channel_3rd"/>
    <property type="match status" value="1"/>
</dbReference>
<dbReference type="Gene3D" id="3.30.70.100">
    <property type="match status" value="1"/>
</dbReference>
<comment type="similarity">
    <text evidence="2">Belongs to the MscS (TC 1.A.23) family.</text>
</comment>
<organism evidence="9 10">
    <name type="scientific">candidate division TA06 bacterium DG_24</name>
    <dbReference type="NCBI Taxonomy" id="1703770"/>
    <lineage>
        <taxon>Bacteria</taxon>
        <taxon>Bacteria division TA06</taxon>
    </lineage>
</organism>
<reference evidence="9 10" key="1">
    <citation type="journal article" date="2015" name="Microbiome">
        <title>Genomic resolution of linkages in carbon, nitrogen, and sulfur cycling among widespread estuary sediment bacteria.</title>
        <authorList>
            <person name="Baker B.J."/>
            <person name="Lazar C.S."/>
            <person name="Teske A.P."/>
            <person name="Dick G.J."/>
        </authorList>
    </citation>
    <scope>NUCLEOTIDE SEQUENCE [LARGE SCALE GENOMIC DNA]</scope>
    <source>
        <strain evidence="9">DG_24</strain>
    </source>
</reference>